<evidence type="ECO:0000313" key="3">
    <source>
        <dbReference type="Proteomes" id="UP000019473"/>
    </source>
</evidence>
<dbReference type="EMBL" id="AMGW01000003">
    <property type="protein sequence ID" value="EXJ60632.1"/>
    <property type="molecule type" value="Genomic_DNA"/>
</dbReference>
<feature type="region of interest" description="Disordered" evidence="1">
    <location>
        <begin position="197"/>
        <end position="240"/>
    </location>
</feature>
<dbReference type="OrthoDB" id="4158433at2759"/>
<dbReference type="AlphaFoldDB" id="W9VXR3"/>
<dbReference type="Proteomes" id="UP000019473">
    <property type="component" value="Unassembled WGS sequence"/>
</dbReference>
<evidence type="ECO:0000256" key="1">
    <source>
        <dbReference type="SAM" id="MobiDB-lite"/>
    </source>
</evidence>
<comment type="caution">
    <text evidence="2">The sequence shown here is derived from an EMBL/GenBank/DDBJ whole genome shotgun (WGS) entry which is preliminary data.</text>
</comment>
<accession>W9VXR3</accession>
<feature type="compositionally biased region" description="Acidic residues" evidence="1">
    <location>
        <begin position="207"/>
        <end position="219"/>
    </location>
</feature>
<protein>
    <submittedName>
        <fullName evidence="2">Uncharacterized protein</fullName>
    </submittedName>
</protein>
<sequence>MAPKKKIRNNKAKKSQEENPRPPTTITCPKCDEAIIVPRTCKHGKKLINCQGTGCTTTHIEEHNAHCIPITISAPKRPKAPSGPAPDHRSNLNDVEIAASILGGPTDPVVAYWSAVRAAREENNRLAKRHAETLASMTPERLHAMGALTVQLNAAVKSRGGKPVRYLEGAPFTEWFSKLESGPYDDVNEWREKLKGMVEGSKTADEIGYDDEESEDEGDACPTPQVGDEGDVSPANETED</sequence>
<evidence type="ECO:0000313" key="2">
    <source>
        <dbReference type="EMBL" id="EXJ60632.1"/>
    </source>
</evidence>
<organism evidence="2 3">
    <name type="scientific">Cladophialophora yegresii CBS 114405</name>
    <dbReference type="NCBI Taxonomy" id="1182544"/>
    <lineage>
        <taxon>Eukaryota</taxon>
        <taxon>Fungi</taxon>
        <taxon>Dikarya</taxon>
        <taxon>Ascomycota</taxon>
        <taxon>Pezizomycotina</taxon>
        <taxon>Eurotiomycetes</taxon>
        <taxon>Chaetothyriomycetidae</taxon>
        <taxon>Chaetothyriales</taxon>
        <taxon>Herpotrichiellaceae</taxon>
        <taxon>Cladophialophora</taxon>
    </lineage>
</organism>
<dbReference type="VEuPathDB" id="FungiDB:A1O7_04785"/>
<name>W9VXR3_9EURO</name>
<dbReference type="GeneID" id="19179370"/>
<dbReference type="HOGENOM" id="CLU_1402284_0_0_1"/>
<feature type="region of interest" description="Disordered" evidence="1">
    <location>
        <begin position="1"/>
        <end position="24"/>
    </location>
</feature>
<dbReference type="RefSeq" id="XP_007756985.1">
    <property type="nucleotide sequence ID" value="XM_007758795.1"/>
</dbReference>
<gene>
    <name evidence="2" type="ORF">A1O7_04785</name>
</gene>
<keyword evidence="3" id="KW-1185">Reference proteome</keyword>
<proteinExistence type="predicted"/>
<reference evidence="2 3" key="1">
    <citation type="submission" date="2013-03" db="EMBL/GenBank/DDBJ databases">
        <title>The Genome Sequence of Cladophialophora yegresii CBS 114405.</title>
        <authorList>
            <consortium name="The Broad Institute Genomics Platform"/>
            <person name="Cuomo C."/>
            <person name="de Hoog S."/>
            <person name="Gorbushina A."/>
            <person name="Walker B."/>
            <person name="Young S.K."/>
            <person name="Zeng Q."/>
            <person name="Gargeya S."/>
            <person name="Fitzgerald M."/>
            <person name="Haas B."/>
            <person name="Abouelleil A."/>
            <person name="Allen A.W."/>
            <person name="Alvarado L."/>
            <person name="Arachchi H.M."/>
            <person name="Berlin A.M."/>
            <person name="Chapman S.B."/>
            <person name="Gainer-Dewar J."/>
            <person name="Goldberg J."/>
            <person name="Griggs A."/>
            <person name="Gujja S."/>
            <person name="Hansen M."/>
            <person name="Howarth C."/>
            <person name="Imamovic A."/>
            <person name="Ireland A."/>
            <person name="Larimer J."/>
            <person name="McCowan C."/>
            <person name="Murphy C."/>
            <person name="Pearson M."/>
            <person name="Poon T.W."/>
            <person name="Priest M."/>
            <person name="Roberts A."/>
            <person name="Saif S."/>
            <person name="Shea T."/>
            <person name="Sisk P."/>
            <person name="Sykes S."/>
            <person name="Wortman J."/>
            <person name="Nusbaum C."/>
            <person name="Birren B."/>
        </authorList>
    </citation>
    <scope>NUCLEOTIDE SEQUENCE [LARGE SCALE GENOMIC DNA]</scope>
    <source>
        <strain evidence="2 3">CBS 114405</strain>
    </source>
</reference>
<feature type="compositionally biased region" description="Basic residues" evidence="1">
    <location>
        <begin position="1"/>
        <end position="13"/>
    </location>
</feature>